<evidence type="ECO:0000256" key="1">
    <source>
        <dbReference type="ARBA" id="ARBA00008887"/>
    </source>
</evidence>
<sequence length="98" mass="11520">INSNKKEVTTALDQFADYQKIWEKERDVLMEEFMKDDPRLSEFEAAIRGFEDLEVEISNLPEYYDAGPIALYTEHLKIGLTNETKAWRMLYGKYCSSK</sequence>
<evidence type="ECO:0000313" key="2">
    <source>
        <dbReference type="EMBL" id="CEK60719.1"/>
    </source>
</evidence>
<proteinExistence type="inferred from homology"/>
<dbReference type="GO" id="GO:0007018">
    <property type="term" value="P:microtubule-based movement"/>
    <property type="evidence" value="ECO:0007669"/>
    <property type="project" value="InterPro"/>
</dbReference>
<feature type="non-terminal residue" evidence="2">
    <location>
        <position position="98"/>
    </location>
</feature>
<dbReference type="GO" id="GO:0005858">
    <property type="term" value="C:axonemal dynein complex"/>
    <property type="evidence" value="ECO:0007669"/>
    <property type="project" value="TreeGrafter"/>
</dbReference>
<dbReference type="EMBL" id="HACG01013854">
    <property type="protein sequence ID" value="CEK60719.1"/>
    <property type="molecule type" value="Transcribed_RNA"/>
</dbReference>
<evidence type="ECO:0008006" key="3">
    <source>
        <dbReference type="Google" id="ProtNLM"/>
    </source>
</evidence>
<feature type="non-terminal residue" evidence="2">
    <location>
        <position position="1"/>
    </location>
</feature>
<dbReference type="GO" id="GO:0045505">
    <property type="term" value="F:dynein intermediate chain binding"/>
    <property type="evidence" value="ECO:0007669"/>
    <property type="project" value="InterPro"/>
</dbReference>
<reference evidence="2" key="1">
    <citation type="submission" date="2014-12" db="EMBL/GenBank/DDBJ databases">
        <title>Insight into the proteome of Arion vulgaris.</title>
        <authorList>
            <person name="Aradska J."/>
            <person name="Bulat T."/>
            <person name="Smidak R."/>
            <person name="Sarate P."/>
            <person name="Gangsoo J."/>
            <person name="Sialana F."/>
            <person name="Bilban M."/>
            <person name="Lubec G."/>
        </authorList>
    </citation>
    <scope>NUCLEOTIDE SEQUENCE</scope>
    <source>
        <tissue evidence="2">Skin</tissue>
    </source>
</reference>
<comment type="similarity">
    <text evidence="1">Belongs to the dynein heavy chain family.</text>
</comment>
<organism evidence="2">
    <name type="scientific">Arion vulgaris</name>
    <dbReference type="NCBI Taxonomy" id="1028688"/>
    <lineage>
        <taxon>Eukaryota</taxon>
        <taxon>Metazoa</taxon>
        <taxon>Spiralia</taxon>
        <taxon>Lophotrochozoa</taxon>
        <taxon>Mollusca</taxon>
        <taxon>Gastropoda</taxon>
        <taxon>Heterobranchia</taxon>
        <taxon>Euthyneura</taxon>
        <taxon>Panpulmonata</taxon>
        <taxon>Eupulmonata</taxon>
        <taxon>Stylommatophora</taxon>
        <taxon>Helicina</taxon>
        <taxon>Arionoidea</taxon>
        <taxon>Arionidae</taxon>
        <taxon>Arion</taxon>
    </lineage>
</organism>
<dbReference type="PANTHER" id="PTHR46532">
    <property type="entry name" value="MALE FERTILITY FACTOR KL5"/>
    <property type="match status" value="1"/>
</dbReference>
<accession>A0A0B6YWL3</accession>
<gene>
    <name evidence="2" type="primary">ORF40213</name>
</gene>
<dbReference type="PANTHER" id="PTHR46532:SF4">
    <property type="entry name" value="AAA+ ATPASE DOMAIN-CONTAINING PROTEIN"/>
    <property type="match status" value="1"/>
</dbReference>
<dbReference type="AlphaFoldDB" id="A0A0B6YWL3"/>
<name>A0A0B6YWL3_9EUPU</name>
<dbReference type="GO" id="GO:0051959">
    <property type="term" value="F:dynein light intermediate chain binding"/>
    <property type="evidence" value="ECO:0007669"/>
    <property type="project" value="InterPro"/>
</dbReference>
<dbReference type="InterPro" id="IPR026983">
    <property type="entry name" value="DHC"/>
</dbReference>
<protein>
    <recommendedName>
        <fullName evidence="3">Dynein heavy chain linker domain-containing protein</fullName>
    </recommendedName>
</protein>